<organism evidence="2 3">
    <name type="scientific">Podospora aff. communis PSN243</name>
    <dbReference type="NCBI Taxonomy" id="3040156"/>
    <lineage>
        <taxon>Eukaryota</taxon>
        <taxon>Fungi</taxon>
        <taxon>Dikarya</taxon>
        <taxon>Ascomycota</taxon>
        <taxon>Pezizomycotina</taxon>
        <taxon>Sordariomycetes</taxon>
        <taxon>Sordariomycetidae</taxon>
        <taxon>Sordariales</taxon>
        <taxon>Podosporaceae</taxon>
        <taxon>Podospora</taxon>
    </lineage>
</organism>
<dbReference type="Proteomes" id="UP001321760">
    <property type="component" value="Unassembled WGS sequence"/>
</dbReference>
<gene>
    <name evidence="2" type="ORF">QBC34DRAFT_436680</name>
</gene>
<evidence type="ECO:0008006" key="4">
    <source>
        <dbReference type="Google" id="ProtNLM"/>
    </source>
</evidence>
<dbReference type="AlphaFoldDB" id="A0AAV9GTX5"/>
<dbReference type="EMBL" id="MU865929">
    <property type="protein sequence ID" value="KAK4451096.1"/>
    <property type="molecule type" value="Genomic_DNA"/>
</dbReference>
<feature type="region of interest" description="Disordered" evidence="1">
    <location>
        <begin position="197"/>
        <end position="230"/>
    </location>
</feature>
<evidence type="ECO:0000256" key="1">
    <source>
        <dbReference type="SAM" id="MobiDB-lite"/>
    </source>
</evidence>
<accession>A0AAV9GTX5</accession>
<sequence length="748" mass="84641">MVFANISEIYRTLAIVHNIIAIAWWQENNAHQQFLEFKKDIVILYRNLRALVEVVSEVQNTLPSGVSAQPPEVYVGLSQVLGSFHDVVEQCWVFLQERAPFGAHDGPLNNLEWHFLGVGDELNRHRDRVVYLNIKLSIALGSLNLSNFVRLQHTLHGIADWIDHRLHQLEDNLMLQAQISQSPMREESHQLEGNLFLGAQVGNGPPSAGRERRSPPRLNAGRPPATPQITIPRSVGRMLTVIAEIQHGSPRNIPVVGGVDEVIFYMDRATQWHRRRQSSPASNVCKMANIMRAYWLVNAIRDGNEYGDATTDTSYNEFRRQLDDYGMTLPRFLSQLEEKVVGVHEQLLLEMSNQPSEDQLKEIIEAERDIWATHNRQKSDPGNQAPMTRVLQCRLRSEGETADHFLEIFKGIGDTLTMVTHMSGGVAEKVQEEIDLEYIRFGVLPQSPGFQSAVCPIVVKQNRNSERGRGNLVQFDKNRDLFKFQEFVTGYKVVDDLRGAQTTCQFSRGEQRWKVWEGDQWTESSRIQLWTSNHQPRSTTGPNLLNSDSTNDTRRGILTPCTSIPTIASQPPMISKLSFEEESRISISSIKTKASRQTQLSSVGAASMQFVPVDNTGNLGAILEMPDPPSLVIFLPTMLLVTKVTRDISIRPGKCDCLAEESTGDRRCRRVVLKSSRSYIQAYRTAPTKTAAGYNLCGAGRFQKDGMTELEKLKRIIIDFQSVEDRVRFVKHYMELQEISRLNERGVA</sequence>
<name>A0AAV9GTX5_9PEZI</name>
<evidence type="ECO:0000313" key="3">
    <source>
        <dbReference type="Proteomes" id="UP001321760"/>
    </source>
</evidence>
<evidence type="ECO:0000313" key="2">
    <source>
        <dbReference type="EMBL" id="KAK4451096.1"/>
    </source>
</evidence>
<reference evidence="2" key="2">
    <citation type="submission" date="2023-05" db="EMBL/GenBank/DDBJ databases">
        <authorList>
            <consortium name="Lawrence Berkeley National Laboratory"/>
            <person name="Steindorff A."/>
            <person name="Hensen N."/>
            <person name="Bonometti L."/>
            <person name="Westerberg I."/>
            <person name="Brannstrom I.O."/>
            <person name="Guillou S."/>
            <person name="Cros-Aarteil S."/>
            <person name="Calhoun S."/>
            <person name="Haridas S."/>
            <person name="Kuo A."/>
            <person name="Mondo S."/>
            <person name="Pangilinan J."/>
            <person name="Riley R."/>
            <person name="Labutti K."/>
            <person name="Andreopoulos B."/>
            <person name="Lipzen A."/>
            <person name="Chen C."/>
            <person name="Yanf M."/>
            <person name="Daum C."/>
            <person name="Ng V."/>
            <person name="Clum A."/>
            <person name="Ohm R."/>
            <person name="Martin F."/>
            <person name="Silar P."/>
            <person name="Natvig D."/>
            <person name="Lalanne C."/>
            <person name="Gautier V."/>
            <person name="Ament-Velasquez S.L."/>
            <person name="Kruys A."/>
            <person name="Hutchinson M.I."/>
            <person name="Powell A.J."/>
            <person name="Barry K."/>
            <person name="Miller A.N."/>
            <person name="Grigoriev I.V."/>
            <person name="Debuchy R."/>
            <person name="Gladieux P."/>
            <person name="Thoren M.H."/>
            <person name="Johannesson H."/>
        </authorList>
    </citation>
    <scope>NUCLEOTIDE SEQUENCE</scope>
    <source>
        <strain evidence="2">PSN243</strain>
    </source>
</reference>
<protein>
    <recommendedName>
        <fullName evidence="4">Fungal N-terminal domain-containing protein</fullName>
    </recommendedName>
</protein>
<feature type="region of interest" description="Disordered" evidence="1">
    <location>
        <begin position="533"/>
        <end position="552"/>
    </location>
</feature>
<keyword evidence="3" id="KW-1185">Reference proteome</keyword>
<proteinExistence type="predicted"/>
<reference evidence="2" key="1">
    <citation type="journal article" date="2023" name="Mol. Phylogenet. Evol.">
        <title>Genome-scale phylogeny and comparative genomics of the fungal order Sordariales.</title>
        <authorList>
            <person name="Hensen N."/>
            <person name="Bonometti L."/>
            <person name="Westerberg I."/>
            <person name="Brannstrom I.O."/>
            <person name="Guillou S."/>
            <person name="Cros-Aarteil S."/>
            <person name="Calhoun S."/>
            <person name="Haridas S."/>
            <person name="Kuo A."/>
            <person name="Mondo S."/>
            <person name="Pangilinan J."/>
            <person name="Riley R."/>
            <person name="LaButti K."/>
            <person name="Andreopoulos B."/>
            <person name="Lipzen A."/>
            <person name="Chen C."/>
            <person name="Yan M."/>
            <person name="Daum C."/>
            <person name="Ng V."/>
            <person name="Clum A."/>
            <person name="Steindorff A."/>
            <person name="Ohm R.A."/>
            <person name="Martin F."/>
            <person name="Silar P."/>
            <person name="Natvig D.O."/>
            <person name="Lalanne C."/>
            <person name="Gautier V."/>
            <person name="Ament-Velasquez S.L."/>
            <person name="Kruys A."/>
            <person name="Hutchinson M.I."/>
            <person name="Powell A.J."/>
            <person name="Barry K."/>
            <person name="Miller A.N."/>
            <person name="Grigoriev I.V."/>
            <person name="Debuchy R."/>
            <person name="Gladieux P."/>
            <person name="Hiltunen Thoren M."/>
            <person name="Johannesson H."/>
        </authorList>
    </citation>
    <scope>NUCLEOTIDE SEQUENCE</scope>
    <source>
        <strain evidence="2">PSN243</strain>
    </source>
</reference>
<comment type="caution">
    <text evidence="2">The sequence shown here is derived from an EMBL/GenBank/DDBJ whole genome shotgun (WGS) entry which is preliminary data.</text>
</comment>
<feature type="compositionally biased region" description="Polar residues" evidence="1">
    <location>
        <begin position="533"/>
        <end position="550"/>
    </location>
</feature>